<dbReference type="EMBL" id="OZ023705">
    <property type="protein sequence ID" value="CAK9874198.1"/>
    <property type="molecule type" value="Genomic_DNA"/>
</dbReference>
<keyword evidence="3" id="KW-1185">Reference proteome</keyword>
<feature type="compositionally biased region" description="Basic and acidic residues" evidence="1">
    <location>
        <begin position="70"/>
        <end position="82"/>
    </location>
</feature>
<gene>
    <name evidence="2" type="ORF">CSSPJE1EN2_LOCUS16639</name>
</gene>
<evidence type="ECO:0000256" key="1">
    <source>
        <dbReference type="SAM" id="MobiDB-lite"/>
    </source>
</evidence>
<evidence type="ECO:0000313" key="2">
    <source>
        <dbReference type="EMBL" id="CAK9874198.1"/>
    </source>
</evidence>
<proteinExistence type="predicted"/>
<name>A0ABP1BGI2_9BRYO</name>
<feature type="compositionally biased region" description="Polar residues" evidence="1">
    <location>
        <begin position="56"/>
        <end position="68"/>
    </location>
</feature>
<reference evidence="2" key="1">
    <citation type="submission" date="2024-03" db="EMBL/GenBank/DDBJ databases">
        <authorList>
            <consortium name="ELIXIR-Norway"/>
            <consortium name="Elixir Norway"/>
        </authorList>
    </citation>
    <scope>NUCLEOTIDE SEQUENCE</scope>
</reference>
<evidence type="ECO:0000313" key="3">
    <source>
        <dbReference type="Proteomes" id="UP001497522"/>
    </source>
</evidence>
<protein>
    <submittedName>
        <fullName evidence="2">Uncharacterized protein</fullName>
    </submittedName>
</protein>
<accession>A0ABP1BGI2</accession>
<sequence>MATMMHICFNSEEQSDPKLFEYRQVADRVWGAGRCDNQEIDKLEESKPALNGYGNGYSTSPIPSNNGKPSARDHSARSEQDHYAIALKTSASHLGSDNLRGKSSVDQAPTISIAPKRQTKNSKGKGEARNVQLRGNGRTSEPIPQRPRSSRLPKEEHAHWHRCINPIG</sequence>
<organism evidence="2 3">
    <name type="scientific">Sphagnum jensenii</name>
    <dbReference type="NCBI Taxonomy" id="128206"/>
    <lineage>
        <taxon>Eukaryota</taxon>
        <taxon>Viridiplantae</taxon>
        <taxon>Streptophyta</taxon>
        <taxon>Embryophyta</taxon>
        <taxon>Bryophyta</taxon>
        <taxon>Sphagnophytina</taxon>
        <taxon>Sphagnopsida</taxon>
        <taxon>Sphagnales</taxon>
        <taxon>Sphagnaceae</taxon>
        <taxon>Sphagnum</taxon>
    </lineage>
</organism>
<feature type="region of interest" description="Disordered" evidence="1">
    <location>
        <begin position="40"/>
        <end position="159"/>
    </location>
</feature>
<dbReference type="Proteomes" id="UP001497522">
    <property type="component" value="Chromosome 4"/>
</dbReference>